<proteinExistence type="predicted"/>
<dbReference type="GeneID" id="18563251"/>
<keyword evidence="2" id="KW-1185">Reference proteome</keyword>
<gene>
    <name evidence="1" type="primary">32</name>
    <name evidence="1" type="ORF">G_32</name>
</gene>
<organism evidence="1 2">
    <name type="scientific">Bacillus phage G</name>
    <dbReference type="NCBI Taxonomy" id="2884420"/>
    <lineage>
        <taxon>Viruses</taxon>
        <taxon>Duplodnaviria</taxon>
        <taxon>Heunggongvirae</taxon>
        <taxon>Uroviricota</taxon>
        <taxon>Caudoviricetes</taxon>
        <taxon>Donellivirus</taxon>
        <taxon>Donellivirus gee</taxon>
    </lineage>
</organism>
<evidence type="ECO:0000313" key="2">
    <source>
        <dbReference type="Proteomes" id="UP000009273"/>
    </source>
</evidence>
<reference evidence="1 2" key="1">
    <citation type="submission" date="2011-09" db="EMBL/GenBank/DDBJ databases">
        <authorList>
            <person name="Pope W.H."/>
            <person name="Pedulla M.L."/>
            <person name="Ford M.E."/>
            <person name="Peebles C.L."/>
            <person name="Hatfull G.H."/>
            <person name="Hendrix R.W."/>
        </authorList>
    </citation>
    <scope>NUCLEOTIDE SEQUENCE [LARGE SCALE GENOMIC DNA]</scope>
    <source>
        <strain evidence="1">G</strain>
    </source>
</reference>
<sequence>MKSNQLRIYDELKDLKKRFVKDKACPICGNTNLQTMWLFSDSISCPHGCIDIYLTSKIFTVDNMLESIKICVVRIFKESIAMNNDDSEIEQEAIEKVQKMIDYWKENDRYLVEILSK</sequence>
<evidence type="ECO:0000313" key="1">
    <source>
        <dbReference type="EMBL" id="AEO93303.1"/>
    </source>
</evidence>
<dbReference type="RefSeq" id="YP_009015343.1">
    <property type="nucleotide sequence ID" value="NC_023719.1"/>
</dbReference>
<dbReference type="KEGG" id="vg:18563251"/>
<name>G3MBA2_9CAUD</name>
<dbReference type="EMBL" id="JN638751">
    <property type="protein sequence ID" value="AEO93303.1"/>
    <property type="molecule type" value="Genomic_DNA"/>
</dbReference>
<protein>
    <submittedName>
        <fullName evidence="1">Gp32</fullName>
    </submittedName>
</protein>
<dbReference type="Proteomes" id="UP000009273">
    <property type="component" value="Segment"/>
</dbReference>
<accession>G3MBA2</accession>